<dbReference type="InterPro" id="IPR001584">
    <property type="entry name" value="Integrase_cat-core"/>
</dbReference>
<feature type="compositionally biased region" description="Low complexity" evidence="1">
    <location>
        <begin position="663"/>
        <end position="678"/>
    </location>
</feature>
<reference evidence="3 6" key="1">
    <citation type="submission" date="2019-09" db="EMBL/GenBank/DDBJ databases">
        <title>Genome Sequences of Streptomyces kaniharaensis ATCC 21070.</title>
        <authorList>
            <person name="Zhu W."/>
            <person name="De Crecy-Lagard V."/>
            <person name="Richards N.G."/>
        </authorList>
    </citation>
    <scope>NUCLEOTIDE SEQUENCE [LARGE SCALE GENOMIC DNA]</scope>
    <source>
        <strain evidence="3 6">SF-557</strain>
    </source>
</reference>
<gene>
    <name evidence="3" type="ORF">F7Q99_28975</name>
    <name evidence="4" type="ORF">F7Q99_38500</name>
    <name evidence="5" type="ORF">F7Q99_38730</name>
</gene>
<evidence type="ECO:0000313" key="6">
    <source>
        <dbReference type="Proteomes" id="UP000450000"/>
    </source>
</evidence>
<dbReference type="InterPro" id="IPR012337">
    <property type="entry name" value="RNaseH-like_sf"/>
</dbReference>
<feature type="domain" description="Integrase catalytic" evidence="2">
    <location>
        <begin position="271"/>
        <end position="500"/>
    </location>
</feature>
<feature type="region of interest" description="Disordered" evidence="1">
    <location>
        <begin position="711"/>
        <end position="743"/>
    </location>
</feature>
<evidence type="ECO:0000313" key="5">
    <source>
        <dbReference type="EMBL" id="MQS17970.1"/>
    </source>
</evidence>
<evidence type="ECO:0000256" key="1">
    <source>
        <dbReference type="SAM" id="MobiDB-lite"/>
    </source>
</evidence>
<dbReference type="EMBL" id="WBOF01000002">
    <property type="protein sequence ID" value="MQS16154.1"/>
    <property type="molecule type" value="Genomic_DNA"/>
</dbReference>
<dbReference type="SUPFAM" id="SSF53098">
    <property type="entry name" value="Ribonuclease H-like"/>
    <property type="match status" value="1"/>
</dbReference>
<dbReference type="EMBL" id="WBOF01000008">
    <property type="protein sequence ID" value="MQS17970.1"/>
    <property type="molecule type" value="Genomic_DNA"/>
</dbReference>
<evidence type="ECO:0000259" key="2">
    <source>
        <dbReference type="PROSITE" id="PS50994"/>
    </source>
</evidence>
<accession>A0A6N7L1T7</accession>
<sequence length="743" mass="82122">MSRGVLVLAPGVRLELGGVCFTVEELEPHLGRVVLADAGGELSRRSLRWLANHPGVRPLPTPGRLARTGGDRRGTVLSDLTPEQMRRARIRAEHVLETETGFRAGHPARALQGEPRPGFDPAMTTLGERRRAKAAELRAMPPVEAEALGLRFMSERTLKRLARSKGEDLVLACADGRWLRAGGGRPSITPEIREGIYAVREECLRRSRMTMAARHRLLHQYIREVFPDFPAEDVPCCKTLAAVWQEWFGPDGSRQRYVRTAEIAQAGRRVVVHRPGQVVALDSTPLPVKVREQVFGEPVSAVMSLALDLYTHSIVAFRLTLVSDTSVDIAMLLRDVVMPLPMREGWGEDMEWPYPGAPATLVAQFAGHRVAALPFFAPETVTTDHGGPYKSHQIVAAERALGCTILPARTLRAHDKFAVERAFSSIKTLLLEHLLGFTGTDVADRGAGPEADAVLTLAQVEHVVATWVVKVWQNRELGEYAPAWAPDGPHSPNSLFAASTRQGGLDLEIPGPELYYKLLRPHHVMIHAGRGVKILGLYYYADVLDEDRFHGRSSRGGRHKGKWVIRSDRRDRRTVFFQDPDDPERWHVLRWTGLPPEGEVPAFSDTNVDALLGEVRRAGLKPRSDEELLPVLLDILGSAIPVSQWPSQMGKREKSARSRRAADAAQAAADQPSTPEGPAAEVVAWPVEAADIAKAVDAERRRLREASVVRRPVPPPRLGDSLRRRNLFLIPPDDAPAPLEDHA</sequence>
<dbReference type="AlphaFoldDB" id="A0A6N7L1T7"/>
<dbReference type="GO" id="GO:0015074">
    <property type="term" value="P:DNA integration"/>
    <property type="evidence" value="ECO:0007669"/>
    <property type="project" value="InterPro"/>
</dbReference>
<dbReference type="RefSeq" id="WP_326847302.1">
    <property type="nucleotide sequence ID" value="NZ_WBOF01000002.1"/>
</dbReference>
<protein>
    <submittedName>
        <fullName evidence="3">Transposase family protein</fullName>
    </submittedName>
</protein>
<organism evidence="3 6">
    <name type="scientific">Streptomyces kaniharaensis</name>
    <dbReference type="NCBI Taxonomy" id="212423"/>
    <lineage>
        <taxon>Bacteria</taxon>
        <taxon>Bacillati</taxon>
        <taxon>Actinomycetota</taxon>
        <taxon>Actinomycetes</taxon>
        <taxon>Kitasatosporales</taxon>
        <taxon>Streptomycetaceae</taxon>
        <taxon>Streptomyces</taxon>
    </lineage>
</organism>
<proteinExistence type="predicted"/>
<comment type="caution">
    <text evidence="3">The sequence shown here is derived from an EMBL/GenBank/DDBJ whole genome shotgun (WGS) entry which is preliminary data.</text>
</comment>
<evidence type="ECO:0000313" key="3">
    <source>
        <dbReference type="EMBL" id="MQS16154.1"/>
    </source>
</evidence>
<dbReference type="GO" id="GO:0003676">
    <property type="term" value="F:nucleic acid binding"/>
    <property type="evidence" value="ECO:0007669"/>
    <property type="project" value="InterPro"/>
</dbReference>
<feature type="region of interest" description="Disordered" evidence="1">
    <location>
        <begin position="645"/>
        <end position="678"/>
    </location>
</feature>
<dbReference type="PROSITE" id="PS50994">
    <property type="entry name" value="INTEGRASE"/>
    <property type="match status" value="1"/>
</dbReference>
<keyword evidence="6" id="KW-1185">Reference proteome</keyword>
<dbReference type="EMBL" id="WBOF01000008">
    <property type="protein sequence ID" value="MQS17927.1"/>
    <property type="molecule type" value="Genomic_DNA"/>
</dbReference>
<name>A0A6N7L1T7_9ACTN</name>
<evidence type="ECO:0000313" key="4">
    <source>
        <dbReference type="EMBL" id="MQS17927.1"/>
    </source>
</evidence>
<dbReference type="Proteomes" id="UP000450000">
    <property type="component" value="Unassembled WGS sequence"/>
</dbReference>
<dbReference type="Gene3D" id="3.30.420.10">
    <property type="entry name" value="Ribonuclease H-like superfamily/Ribonuclease H"/>
    <property type="match status" value="1"/>
</dbReference>
<dbReference type="InterPro" id="IPR036397">
    <property type="entry name" value="RNaseH_sf"/>
</dbReference>
<feature type="compositionally biased region" description="Basic and acidic residues" evidence="1">
    <location>
        <begin position="650"/>
        <end position="662"/>
    </location>
</feature>